<dbReference type="InterPro" id="IPR016181">
    <property type="entry name" value="Acyl_CoA_acyltransferase"/>
</dbReference>
<comment type="similarity">
    <text evidence="1 9">Belongs to the Arg-specific ADP-ribosyltransferase family.</text>
</comment>
<comment type="catalytic activity">
    <reaction evidence="7 9">
        <text>L-arginyl-[protein] + NAD(+) = N(omega)-(ADP-D-ribosyl)-L-arginyl-[protein] + nicotinamide + H(+)</text>
        <dbReference type="Rhea" id="RHEA:19149"/>
        <dbReference type="Rhea" id="RHEA-COMP:10532"/>
        <dbReference type="Rhea" id="RHEA-COMP:15087"/>
        <dbReference type="ChEBI" id="CHEBI:15378"/>
        <dbReference type="ChEBI" id="CHEBI:17154"/>
        <dbReference type="ChEBI" id="CHEBI:29965"/>
        <dbReference type="ChEBI" id="CHEBI:57540"/>
        <dbReference type="ChEBI" id="CHEBI:142554"/>
        <dbReference type="EC" id="2.4.2.31"/>
    </reaction>
</comment>
<proteinExistence type="inferred from homology"/>
<sequence length="1745" mass="197022">MIKPCNTHEELDECVALQKLVWKQSSLDIMPRRSFLIANKTGGIVLGVYNNHENSRIKPCNTHEELDECVALQKLVWKQSSLDIMPRRSFLIANKTGGIVLGVYNNHENSRVLLGFVLSLAGILPGKSGGIYWHAEMSGIHPDVRNQHIGQQLFCKLRDYALSRNIKLIKYNFDPTEIRNAHLYINRTGSIGRQYSSNHYGLFSPSRDPVPFAGRLHMECWLDSPHTHRCLGLNTSNINRYGTYKPKIIKEVSLPAGMGQWKSTKDKRAIDAYQKLDKHLSEASDQNLSVVGFRKERDGTSVYELGNFDVNDILHHSLSELQEANRNPIFGYEESPILTLDEAVKKLVILIPDVLVYVMTAKRKYYRHSDLLMPDESAAIYLYSMPSSFFSSLNNTLRAENRHALKPWFAYLKLLMTALKKLPSIKATVWRGVYGDVSSVFANNNIDIWWTVNSTSMDLKIVEPFLGERGTLFAIEAICGKDISQFSAIPEEKEVILMPGTCVRARAEPLNVDNRFFVVHLDEVTLQSESQSESNHLFEWIKQEYRQKGYIERLMNPAKFYPIEESYINLAIVETTKQQRKEKQLRDAPSSDAIMESFEEIYGTTTTIDLKNIFETCKNQEKKVLVFGRAGIGKSTFCRYIAYQWAMGSYWPQYELLALIPLRRLTTNRYPPLPIGQNYSLLDLVKKEIFSYDLSESEDKLLKKHFDARKTLWILDGYDEIVQNVPLHLECLFEQLLNTPHHILTSRPYQNVLTYHVQMEIIGFIDKNIEQYVQKFFDQMKDELDNSLNKGQKLFRFLQTNLSIWGVAHIPVNLELICSLWSNEDLIETNELTITSLYTAMIEWLCRRYLSMLNKKIQNLPKDDVYQRCEKELAFLENLAFNGMKNNTIILRPNLLKKALNEEKVSLHDYPHILNMGVLKSFNKQGIDTQIETDKDHYFVHLSFQEYFTARYLIKALKESSTHQEEIKFIQREKYNQRYALVFTFLSGLSNETDANACFNNFWGLILTPPIDLVGIRHMQLVISCIEETSSQSINPQRTVLLEWIAKCIEYNWSTKNQIIRQCLEQSLRKTPSVISNQRIINTFIHLLQNDDSNIRIVALSFIAKMNSSNLAVVLFNLVSIALEDESEPVRWEACKALGDIGEKAATNEVITKLVSALEDKSERVRWEACTALGKMGAKAATNDVIAELISAFQDESEFVRISVPHALENIGKKSMTNEVITKLVNALEDQSAWVRRGACDTLGRMGEKAATNEVITKLVSASEDHSEKVRLEAFKALGFMGKNAVTNEVITKLVSALGDRSVWIRSGAYEALGKISENAATNEMITKLVSALEDHSEKVRLGACETLGIMGKKAATNEVITKLISALKDKSKWVRSEACKALGKMGEKAATNELFTKLVSALEDQSQEVRSMICEALTNIGEKVATNEMITKLVSALEDQGEEVRWRACHALGFIGEKAATNEMITKLVSTLEDKCDDVRWGACKALAKMGEKAATNDVIAKLVGALEDKCDDVRGGACKALGSMGEKAATKYVITKLVSALEDKCYDVRADACKALGSMGEKAATDEVIIKLVSALEDKSKWVRSGACKALGKMGEKAATNEVITKLVNRREANGQLCIEAANAIDGICRSSAIMVAFGPILISKLCVCGRPLECLTNVSLDELVRKFFDTQDANWLLTTIEITLRKGAAVSINEDKLIVDDNGESVQLRVPNLKLRMELVEGFTNKAKALHLFFEIPSNLEN</sequence>
<evidence type="ECO:0000313" key="12">
    <source>
        <dbReference type="Proteomes" id="UP000663860"/>
    </source>
</evidence>
<name>A0A815QLR0_9BILA</name>
<evidence type="ECO:0000256" key="7">
    <source>
        <dbReference type="ARBA" id="ARBA00047597"/>
    </source>
</evidence>
<dbReference type="Gene3D" id="3.90.176.10">
    <property type="entry name" value="Toxin ADP-ribosyltransferase, Chain A, domain 1"/>
    <property type="match status" value="1"/>
</dbReference>
<dbReference type="Gene3D" id="3.40.50.300">
    <property type="entry name" value="P-loop containing nucleotide triphosphate hydrolases"/>
    <property type="match status" value="1"/>
</dbReference>
<dbReference type="SUPFAM" id="SSF52540">
    <property type="entry name" value="P-loop containing nucleoside triphosphate hydrolases"/>
    <property type="match status" value="1"/>
</dbReference>
<accession>A0A815QLR0</accession>
<dbReference type="Pfam" id="PF01602">
    <property type="entry name" value="Adaptin_N"/>
    <property type="match status" value="1"/>
</dbReference>
<evidence type="ECO:0000256" key="5">
    <source>
        <dbReference type="ARBA" id="ARBA00022737"/>
    </source>
</evidence>
<comment type="function">
    <text evidence="6">Catalyzes the hydroxylation of the N(6)-(4-aminobutyl)-L-lysine intermediate produced by deoxyhypusine synthase/DHPS on a critical lysine of the eukaryotic translation initiation factor 5A/eIF-5A. This is the second step of the post-translational modification of that lysine into an unusual amino acid residue named hypusine. Hypusination is unique to mature eIF-5A factor and is essential for its function.</text>
</comment>
<dbReference type="EMBL" id="CAJNOE010002045">
    <property type="protein sequence ID" value="CAF1464991.1"/>
    <property type="molecule type" value="Genomic_DNA"/>
</dbReference>
<keyword evidence="3 9" id="KW-0808">Transferase</keyword>
<dbReference type="EC" id="2.4.2.31" evidence="9"/>
<dbReference type="InterPro" id="IPR016024">
    <property type="entry name" value="ARM-type_fold"/>
</dbReference>
<dbReference type="Pfam" id="PF05729">
    <property type="entry name" value="NACHT"/>
    <property type="match status" value="1"/>
</dbReference>
<reference evidence="11" key="1">
    <citation type="submission" date="2021-02" db="EMBL/GenBank/DDBJ databases">
        <authorList>
            <person name="Nowell W R."/>
        </authorList>
    </citation>
    <scope>NUCLEOTIDE SEQUENCE</scope>
</reference>
<dbReference type="PROSITE" id="PS50837">
    <property type="entry name" value="NACHT"/>
    <property type="match status" value="1"/>
</dbReference>
<evidence type="ECO:0000259" key="10">
    <source>
        <dbReference type="PROSITE" id="PS50837"/>
    </source>
</evidence>
<dbReference type="InterPro" id="IPR027417">
    <property type="entry name" value="P-loop_NTPase"/>
</dbReference>
<comment type="caution">
    <text evidence="11">The sequence shown here is derived from an EMBL/GenBank/DDBJ whole genome shotgun (WGS) entry which is preliminary data.</text>
</comment>
<dbReference type="InterPro" id="IPR004155">
    <property type="entry name" value="PBS_lyase_HEAT"/>
</dbReference>
<dbReference type="GO" id="GO:0006886">
    <property type="term" value="P:intracellular protein transport"/>
    <property type="evidence" value="ECO:0007669"/>
    <property type="project" value="InterPro"/>
</dbReference>
<dbReference type="GO" id="GO:0016192">
    <property type="term" value="P:vesicle-mediated transport"/>
    <property type="evidence" value="ECO:0007669"/>
    <property type="project" value="InterPro"/>
</dbReference>
<dbReference type="SUPFAM" id="SSF48371">
    <property type="entry name" value="ARM repeat"/>
    <property type="match status" value="1"/>
</dbReference>
<protein>
    <recommendedName>
        <fullName evidence="9">NAD(P)(+)--arginine ADP-ribosyltransferase</fullName>
        <ecNumber evidence="9">2.4.2.31</ecNumber>
    </recommendedName>
    <alternativeName>
        <fullName evidence="9">Mono(ADP-ribosyl)transferase</fullName>
    </alternativeName>
</protein>
<dbReference type="InterPro" id="IPR021133">
    <property type="entry name" value="HEAT_type_2"/>
</dbReference>
<dbReference type="Gene3D" id="1.25.10.10">
    <property type="entry name" value="Leucine-rich Repeat Variant"/>
    <property type="match status" value="3"/>
</dbReference>
<dbReference type="GO" id="GO:0106274">
    <property type="term" value="F:NAD+-protein-arginine ADP-ribosyltransferase activity"/>
    <property type="evidence" value="ECO:0007669"/>
    <property type="project" value="UniProtKB-EC"/>
</dbReference>
<gene>
    <name evidence="11" type="ORF">IZO911_LOCUS43137</name>
</gene>
<dbReference type="GO" id="GO:0030117">
    <property type="term" value="C:membrane coat"/>
    <property type="evidence" value="ECO:0007669"/>
    <property type="project" value="InterPro"/>
</dbReference>
<keyword evidence="2 9" id="KW-0328">Glycosyltransferase</keyword>
<dbReference type="PROSITE" id="PS51996">
    <property type="entry name" value="TR_MART"/>
    <property type="match status" value="1"/>
</dbReference>
<evidence type="ECO:0000256" key="3">
    <source>
        <dbReference type="ARBA" id="ARBA00022679"/>
    </source>
</evidence>
<evidence type="ECO:0000256" key="9">
    <source>
        <dbReference type="RuleBase" id="RU361228"/>
    </source>
</evidence>
<keyword evidence="5" id="KW-0677">Repeat</keyword>
<dbReference type="GO" id="GO:0016491">
    <property type="term" value="F:oxidoreductase activity"/>
    <property type="evidence" value="ECO:0007669"/>
    <property type="project" value="TreeGrafter"/>
</dbReference>
<dbReference type="SUPFAM" id="SSF56399">
    <property type="entry name" value="ADP-ribosylation"/>
    <property type="match status" value="1"/>
</dbReference>
<feature type="repeat" description="HEAT" evidence="8">
    <location>
        <begin position="1395"/>
        <end position="1433"/>
    </location>
</feature>
<evidence type="ECO:0000256" key="2">
    <source>
        <dbReference type="ARBA" id="ARBA00022676"/>
    </source>
</evidence>
<dbReference type="Proteomes" id="UP000663860">
    <property type="component" value="Unassembled WGS sequence"/>
</dbReference>
<dbReference type="PANTHER" id="PTHR12697">
    <property type="entry name" value="PBS LYASE HEAT-LIKE PROTEIN"/>
    <property type="match status" value="1"/>
</dbReference>
<dbReference type="SUPFAM" id="SSF55729">
    <property type="entry name" value="Acyl-CoA N-acyltransferases (Nat)"/>
    <property type="match status" value="1"/>
</dbReference>
<dbReference type="Gene3D" id="3.40.630.30">
    <property type="match status" value="1"/>
</dbReference>
<evidence type="ECO:0000256" key="1">
    <source>
        <dbReference type="ARBA" id="ARBA00009558"/>
    </source>
</evidence>
<dbReference type="Pfam" id="PF13646">
    <property type="entry name" value="HEAT_2"/>
    <property type="match status" value="1"/>
</dbReference>
<feature type="domain" description="NACHT" evidence="10">
    <location>
        <begin position="622"/>
        <end position="748"/>
    </location>
</feature>
<evidence type="ECO:0000256" key="8">
    <source>
        <dbReference type="PROSITE-ProRule" id="PRU00103"/>
    </source>
</evidence>
<keyword evidence="9" id="KW-0520">NAD</keyword>
<dbReference type="InterPro" id="IPR034085">
    <property type="entry name" value="TOG"/>
</dbReference>
<dbReference type="InterPro" id="IPR002553">
    <property type="entry name" value="Clathrin/coatomer_adapt-like_N"/>
</dbReference>
<dbReference type="InterPro" id="IPR000768">
    <property type="entry name" value="ART"/>
</dbReference>
<dbReference type="InterPro" id="IPR007111">
    <property type="entry name" value="NACHT_NTPase"/>
</dbReference>
<dbReference type="SMART" id="SM01349">
    <property type="entry name" value="TOG"/>
    <property type="match status" value="1"/>
</dbReference>
<dbReference type="PANTHER" id="PTHR12697:SF5">
    <property type="entry name" value="DEOXYHYPUSINE HYDROXYLASE"/>
    <property type="match status" value="1"/>
</dbReference>
<evidence type="ECO:0000256" key="4">
    <source>
        <dbReference type="ARBA" id="ARBA00022695"/>
    </source>
</evidence>
<dbReference type="SMART" id="SM00567">
    <property type="entry name" value="EZ_HEAT"/>
    <property type="match status" value="14"/>
</dbReference>
<dbReference type="GO" id="GO:0016779">
    <property type="term" value="F:nucleotidyltransferase activity"/>
    <property type="evidence" value="ECO:0007669"/>
    <property type="project" value="UniProtKB-KW"/>
</dbReference>
<dbReference type="Pfam" id="PF01129">
    <property type="entry name" value="ART"/>
    <property type="match status" value="1"/>
</dbReference>
<keyword evidence="9" id="KW-0521">NADP</keyword>
<dbReference type="PROSITE" id="PS50077">
    <property type="entry name" value="HEAT_REPEAT"/>
    <property type="match status" value="1"/>
</dbReference>
<keyword evidence="4" id="KW-0548">Nucleotidyltransferase</keyword>
<evidence type="ECO:0000313" key="11">
    <source>
        <dbReference type="EMBL" id="CAF1464991.1"/>
    </source>
</evidence>
<organism evidence="11 12">
    <name type="scientific">Adineta steineri</name>
    <dbReference type="NCBI Taxonomy" id="433720"/>
    <lineage>
        <taxon>Eukaryota</taxon>
        <taxon>Metazoa</taxon>
        <taxon>Spiralia</taxon>
        <taxon>Gnathifera</taxon>
        <taxon>Rotifera</taxon>
        <taxon>Eurotatoria</taxon>
        <taxon>Bdelloidea</taxon>
        <taxon>Adinetida</taxon>
        <taxon>Adinetidae</taxon>
        <taxon>Adineta</taxon>
    </lineage>
</organism>
<evidence type="ECO:0000256" key="6">
    <source>
        <dbReference type="ARBA" id="ARBA00045876"/>
    </source>
</evidence>
<dbReference type="InterPro" id="IPR011989">
    <property type="entry name" value="ARM-like"/>
</dbReference>